<dbReference type="InterPro" id="IPR050707">
    <property type="entry name" value="HTH_MetabolicPath_Reg"/>
</dbReference>
<evidence type="ECO:0000259" key="6">
    <source>
        <dbReference type="PROSITE" id="PS51078"/>
    </source>
</evidence>
<comment type="caution">
    <text evidence="7">The sequence shown here is derived from an EMBL/GenBank/DDBJ whole genome shotgun (WGS) entry which is preliminary data.</text>
</comment>
<dbReference type="Pfam" id="PF01614">
    <property type="entry name" value="IclR_C"/>
    <property type="match status" value="1"/>
</dbReference>
<accession>A0A176YXY1</accession>
<dbReference type="InterPro" id="IPR014757">
    <property type="entry name" value="Tscrpt_reg_IclR_C"/>
</dbReference>
<keyword evidence="2" id="KW-0238">DNA-binding</keyword>
<evidence type="ECO:0000256" key="2">
    <source>
        <dbReference type="ARBA" id="ARBA00023125"/>
    </source>
</evidence>
<evidence type="ECO:0000256" key="3">
    <source>
        <dbReference type="ARBA" id="ARBA00023163"/>
    </source>
</evidence>
<dbReference type="InterPro" id="IPR029016">
    <property type="entry name" value="GAF-like_dom_sf"/>
</dbReference>
<dbReference type="SMART" id="SM00346">
    <property type="entry name" value="HTH_ICLR"/>
    <property type="match status" value="1"/>
</dbReference>
<dbReference type="InterPro" id="IPR036388">
    <property type="entry name" value="WH-like_DNA-bd_sf"/>
</dbReference>
<keyword evidence="8" id="KW-1185">Reference proteome</keyword>
<dbReference type="InterPro" id="IPR036390">
    <property type="entry name" value="WH_DNA-bd_sf"/>
</dbReference>
<dbReference type="PANTHER" id="PTHR30136">
    <property type="entry name" value="HELIX-TURN-HELIX TRANSCRIPTIONAL REGULATOR, ICLR FAMILY"/>
    <property type="match status" value="1"/>
</dbReference>
<dbReference type="GO" id="GO:0003700">
    <property type="term" value="F:DNA-binding transcription factor activity"/>
    <property type="evidence" value="ECO:0007669"/>
    <property type="project" value="TreeGrafter"/>
</dbReference>
<dbReference type="SUPFAM" id="SSF55781">
    <property type="entry name" value="GAF domain-like"/>
    <property type="match status" value="1"/>
</dbReference>
<dbReference type="SUPFAM" id="SSF46785">
    <property type="entry name" value="Winged helix' DNA-binding domain"/>
    <property type="match status" value="1"/>
</dbReference>
<dbReference type="Gene3D" id="3.30.450.40">
    <property type="match status" value="1"/>
</dbReference>
<feature type="region of interest" description="Disordered" evidence="4">
    <location>
        <begin position="258"/>
        <end position="289"/>
    </location>
</feature>
<dbReference type="Pfam" id="PF09339">
    <property type="entry name" value="HTH_IclR"/>
    <property type="match status" value="1"/>
</dbReference>
<gene>
    <name evidence="7" type="ORF">AXW67_22850</name>
</gene>
<dbReference type="GO" id="GO:0003677">
    <property type="term" value="F:DNA binding"/>
    <property type="evidence" value="ECO:0007669"/>
    <property type="project" value="UniProtKB-KW"/>
</dbReference>
<feature type="domain" description="IclR-ED" evidence="6">
    <location>
        <begin position="63"/>
        <end position="246"/>
    </location>
</feature>
<keyword evidence="3" id="KW-0804">Transcription</keyword>
<feature type="domain" description="HTH iclR-type" evidence="5">
    <location>
        <begin position="1"/>
        <end position="62"/>
    </location>
</feature>
<organism evidence="7 8">
    <name type="scientific">Bradyrhizobium neotropicale</name>
    <dbReference type="NCBI Taxonomy" id="1497615"/>
    <lineage>
        <taxon>Bacteria</taxon>
        <taxon>Pseudomonadati</taxon>
        <taxon>Pseudomonadota</taxon>
        <taxon>Alphaproteobacteria</taxon>
        <taxon>Hyphomicrobiales</taxon>
        <taxon>Nitrobacteraceae</taxon>
        <taxon>Bradyrhizobium</taxon>
    </lineage>
</organism>
<evidence type="ECO:0000313" key="8">
    <source>
        <dbReference type="Proteomes" id="UP000077173"/>
    </source>
</evidence>
<dbReference type="PROSITE" id="PS51078">
    <property type="entry name" value="ICLR_ED"/>
    <property type="match status" value="1"/>
</dbReference>
<evidence type="ECO:0000259" key="5">
    <source>
        <dbReference type="PROSITE" id="PS51077"/>
    </source>
</evidence>
<protein>
    <submittedName>
        <fullName evidence="7">IclR family transcriptional regulator</fullName>
    </submittedName>
</protein>
<dbReference type="Proteomes" id="UP000077173">
    <property type="component" value="Unassembled WGS sequence"/>
</dbReference>
<proteinExistence type="predicted"/>
<feature type="compositionally biased region" description="Basic residues" evidence="4">
    <location>
        <begin position="280"/>
        <end position="289"/>
    </location>
</feature>
<evidence type="ECO:0000256" key="4">
    <source>
        <dbReference type="SAM" id="MobiDB-lite"/>
    </source>
</evidence>
<dbReference type="PANTHER" id="PTHR30136:SF24">
    <property type="entry name" value="HTH-TYPE TRANSCRIPTIONAL REPRESSOR ALLR"/>
    <property type="match status" value="1"/>
</dbReference>
<dbReference type="InterPro" id="IPR005471">
    <property type="entry name" value="Tscrpt_reg_IclR_N"/>
</dbReference>
<dbReference type="PROSITE" id="PS51077">
    <property type="entry name" value="HTH_ICLR"/>
    <property type="match status" value="1"/>
</dbReference>
<dbReference type="GO" id="GO:0045892">
    <property type="term" value="P:negative regulation of DNA-templated transcription"/>
    <property type="evidence" value="ECO:0007669"/>
    <property type="project" value="TreeGrafter"/>
</dbReference>
<name>A0A176YXY1_9BRAD</name>
<keyword evidence="1" id="KW-0805">Transcription regulation</keyword>
<dbReference type="AlphaFoldDB" id="A0A176YXY1"/>
<evidence type="ECO:0000256" key="1">
    <source>
        <dbReference type="ARBA" id="ARBA00023015"/>
    </source>
</evidence>
<dbReference type="Gene3D" id="1.10.10.10">
    <property type="entry name" value="Winged helix-like DNA-binding domain superfamily/Winged helix DNA-binding domain"/>
    <property type="match status" value="1"/>
</dbReference>
<dbReference type="EMBL" id="LSEF01000089">
    <property type="protein sequence ID" value="OAF11645.1"/>
    <property type="molecule type" value="Genomic_DNA"/>
</dbReference>
<sequence>MSSPDRMLSILDLFRDDTTAVFQEAVMAHLECSRATAYRYLKSLTESGLLTPTAGGAYVLGSRIIELDRHLRQHDPLMRAARDVMRAIGDELHANLMLCSYYGDKVMCVDRYWPDTSIESSYARGRPFPMFRGATAKPILANLPPYQLRNLMLWHADEIRSAGLGENWDQFRANLKRLRAAGAYVSHGEVDRGLLGIGTAIFSPEQKVVGSLVFITSEARTPPERLALLQARIQSAAKQVSQNLHAPRANAPAIGILPSRPRRLKSPTSTVAADAAVARPSKRPSSRRR</sequence>
<evidence type="ECO:0000313" key="7">
    <source>
        <dbReference type="EMBL" id="OAF11645.1"/>
    </source>
</evidence>
<reference evidence="7 8" key="1">
    <citation type="submission" date="2016-02" db="EMBL/GenBank/DDBJ databases">
        <title>Draft genome sequence of the strain BR 10247T Bradyrhizobium neotropicale isolated from nodules of Centrolobium paraense.</title>
        <authorList>
            <person name="Simoes-Araujo J.L."/>
            <person name="Barauna A.C."/>
            <person name="Silva K."/>
            <person name="Zilli J.E."/>
        </authorList>
    </citation>
    <scope>NUCLEOTIDE SEQUENCE [LARGE SCALE GENOMIC DNA]</scope>
    <source>
        <strain evidence="7 8">BR 10247</strain>
    </source>
</reference>